<accession>A0A9P7VRW4</accession>
<dbReference type="EMBL" id="MU250536">
    <property type="protein sequence ID" value="KAG7445697.1"/>
    <property type="molecule type" value="Genomic_DNA"/>
</dbReference>
<keyword evidence="2" id="KW-0472">Membrane</keyword>
<sequence length="226" mass="24977">MPALSIPELFQLLILTLSSTSLARLPLVLVIFVFIGVVGYTLVYPYLGPYSPADVREKTEKMMEDAKATYDVLKREHLSQTSDEEEHRRHSAAYDALFQRHLSDLYDEHALFLHPMHSFRFWWDAGIWRSDIGSWVNQMKIAIKKKQLSRSASSPGLGSRARSTNTLTNSDSNISTSASSVSAGDVMPSVNFGGETYLLSLVQSPSSSNRGGSSAPSSEEDITNSV</sequence>
<evidence type="ECO:0000313" key="3">
    <source>
        <dbReference type="EMBL" id="KAG7445697.1"/>
    </source>
</evidence>
<keyword evidence="4" id="KW-1185">Reference proteome</keyword>
<name>A0A9P7VRW4_9AGAR</name>
<dbReference type="AlphaFoldDB" id="A0A9P7VRW4"/>
<feature type="region of interest" description="Disordered" evidence="1">
    <location>
        <begin position="203"/>
        <end position="226"/>
    </location>
</feature>
<dbReference type="RefSeq" id="XP_043039197.1">
    <property type="nucleotide sequence ID" value="XM_043179248.1"/>
</dbReference>
<dbReference type="GeneID" id="66101542"/>
<feature type="region of interest" description="Disordered" evidence="1">
    <location>
        <begin position="151"/>
        <end position="185"/>
    </location>
</feature>
<proteinExistence type="predicted"/>
<comment type="caution">
    <text evidence="3">The sequence shown here is derived from an EMBL/GenBank/DDBJ whole genome shotgun (WGS) entry which is preliminary data.</text>
</comment>
<feature type="compositionally biased region" description="Low complexity" evidence="1">
    <location>
        <begin position="204"/>
        <end position="217"/>
    </location>
</feature>
<dbReference type="Proteomes" id="UP000812287">
    <property type="component" value="Unassembled WGS sequence"/>
</dbReference>
<protein>
    <submittedName>
        <fullName evidence="3">Uncharacterized protein</fullName>
    </submittedName>
</protein>
<gene>
    <name evidence="3" type="ORF">BT62DRAFT_1076776</name>
</gene>
<dbReference type="OrthoDB" id="2925339at2759"/>
<reference evidence="3" key="1">
    <citation type="submission" date="2020-11" db="EMBL/GenBank/DDBJ databases">
        <title>Adaptations for nitrogen fixation in a non-lichenized fungal sporocarp promotes dispersal by wood-feeding termites.</title>
        <authorList>
            <consortium name="DOE Joint Genome Institute"/>
            <person name="Koch R.A."/>
            <person name="Yoon G."/>
            <person name="Arayal U."/>
            <person name="Lail K."/>
            <person name="Amirebrahimi M."/>
            <person name="Labutti K."/>
            <person name="Lipzen A."/>
            <person name="Riley R."/>
            <person name="Barry K."/>
            <person name="Henrissat B."/>
            <person name="Grigoriev I.V."/>
            <person name="Herr J.R."/>
            <person name="Aime M.C."/>
        </authorList>
    </citation>
    <scope>NUCLEOTIDE SEQUENCE</scope>
    <source>
        <strain evidence="3">MCA 3950</strain>
    </source>
</reference>
<feature type="compositionally biased region" description="Low complexity" evidence="1">
    <location>
        <begin position="168"/>
        <end position="185"/>
    </location>
</feature>
<evidence type="ECO:0000256" key="1">
    <source>
        <dbReference type="SAM" id="MobiDB-lite"/>
    </source>
</evidence>
<keyword evidence="2" id="KW-1133">Transmembrane helix</keyword>
<evidence type="ECO:0000256" key="2">
    <source>
        <dbReference type="SAM" id="Phobius"/>
    </source>
</evidence>
<feature type="compositionally biased region" description="Polar residues" evidence="1">
    <location>
        <begin position="151"/>
        <end position="167"/>
    </location>
</feature>
<keyword evidence="2" id="KW-0812">Transmembrane</keyword>
<feature type="transmembrane region" description="Helical" evidence="2">
    <location>
        <begin position="25"/>
        <end position="47"/>
    </location>
</feature>
<evidence type="ECO:0000313" key="4">
    <source>
        <dbReference type="Proteomes" id="UP000812287"/>
    </source>
</evidence>
<organism evidence="3 4">
    <name type="scientific">Guyanagaster necrorhizus</name>
    <dbReference type="NCBI Taxonomy" id="856835"/>
    <lineage>
        <taxon>Eukaryota</taxon>
        <taxon>Fungi</taxon>
        <taxon>Dikarya</taxon>
        <taxon>Basidiomycota</taxon>
        <taxon>Agaricomycotina</taxon>
        <taxon>Agaricomycetes</taxon>
        <taxon>Agaricomycetidae</taxon>
        <taxon>Agaricales</taxon>
        <taxon>Marasmiineae</taxon>
        <taxon>Physalacriaceae</taxon>
        <taxon>Guyanagaster</taxon>
    </lineage>
</organism>